<evidence type="ECO:0000313" key="2">
    <source>
        <dbReference type="EMBL" id="GEU88023.1"/>
    </source>
</evidence>
<evidence type="ECO:0000256" key="1">
    <source>
        <dbReference type="SAM" id="MobiDB-lite"/>
    </source>
</evidence>
<dbReference type="AlphaFoldDB" id="A0A6L2NPA6"/>
<dbReference type="EMBL" id="BKCJ010009657">
    <property type="protein sequence ID" value="GEU88023.1"/>
    <property type="molecule type" value="Genomic_DNA"/>
</dbReference>
<reference evidence="2" key="1">
    <citation type="journal article" date="2019" name="Sci. Rep.">
        <title>Draft genome of Tanacetum cinerariifolium, the natural source of mosquito coil.</title>
        <authorList>
            <person name="Yamashiro T."/>
            <person name="Shiraishi A."/>
            <person name="Satake H."/>
            <person name="Nakayama K."/>
        </authorList>
    </citation>
    <scope>NUCLEOTIDE SEQUENCE</scope>
</reference>
<sequence>MFAWISTIITSISAIAGGLFLVVEEDELPLFASGRIEYCGNEKKSLKGCGDVFGRLTISNWYLTMVLSLISQLPPTSTPPTIEESLAKLVDIIDKLELVAKRLTASTTNLVSLTPQTTFTTNESNDHIANTKTDITETTTEVKDKQEKDKIGLKPDKNEKRGEAEKSQKQL</sequence>
<feature type="compositionally biased region" description="Basic and acidic residues" evidence="1">
    <location>
        <begin position="140"/>
        <end position="171"/>
    </location>
</feature>
<comment type="caution">
    <text evidence="2">The sequence shown here is derived from an EMBL/GenBank/DDBJ whole genome shotgun (WGS) entry which is preliminary data.</text>
</comment>
<protein>
    <submittedName>
        <fullName evidence="2">Uncharacterized protein</fullName>
    </submittedName>
</protein>
<feature type="region of interest" description="Disordered" evidence="1">
    <location>
        <begin position="131"/>
        <end position="171"/>
    </location>
</feature>
<gene>
    <name evidence="2" type="ORF">Tci_060001</name>
</gene>
<organism evidence="2">
    <name type="scientific">Tanacetum cinerariifolium</name>
    <name type="common">Dalmatian daisy</name>
    <name type="synonym">Chrysanthemum cinerariifolium</name>
    <dbReference type="NCBI Taxonomy" id="118510"/>
    <lineage>
        <taxon>Eukaryota</taxon>
        <taxon>Viridiplantae</taxon>
        <taxon>Streptophyta</taxon>
        <taxon>Embryophyta</taxon>
        <taxon>Tracheophyta</taxon>
        <taxon>Spermatophyta</taxon>
        <taxon>Magnoliopsida</taxon>
        <taxon>eudicotyledons</taxon>
        <taxon>Gunneridae</taxon>
        <taxon>Pentapetalae</taxon>
        <taxon>asterids</taxon>
        <taxon>campanulids</taxon>
        <taxon>Asterales</taxon>
        <taxon>Asteraceae</taxon>
        <taxon>Asteroideae</taxon>
        <taxon>Anthemideae</taxon>
        <taxon>Anthemidinae</taxon>
        <taxon>Tanacetum</taxon>
    </lineage>
</organism>
<name>A0A6L2NPA6_TANCI</name>
<accession>A0A6L2NPA6</accession>
<proteinExistence type="predicted"/>